<dbReference type="GO" id="GO:0000981">
    <property type="term" value="F:DNA-binding transcription factor activity, RNA polymerase II-specific"/>
    <property type="evidence" value="ECO:0007669"/>
    <property type="project" value="InterPro"/>
</dbReference>
<keyword evidence="10" id="KW-1185">Reference proteome</keyword>
<dbReference type="GO" id="GO:0030154">
    <property type="term" value="P:cell differentiation"/>
    <property type="evidence" value="ECO:0007669"/>
    <property type="project" value="TreeGrafter"/>
</dbReference>
<dbReference type="AlphaFoldDB" id="A0A167FF01"/>
<feature type="domain" description="Homeobox" evidence="8">
    <location>
        <begin position="167"/>
        <end position="227"/>
    </location>
</feature>
<feature type="region of interest" description="Disordered" evidence="7">
    <location>
        <begin position="146"/>
        <end position="175"/>
    </location>
</feature>
<evidence type="ECO:0000256" key="3">
    <source>
        <dbReference type="ARBA" id="ARBA00023155"/>
    </source>
</evidence>
<dbReference type="Gene3D" id="1.10.10.60">
    <property type="entry name" value="Homeodomain-like"/>
    <property type="match status" value="1"/>
</dbReference>
<evidence type="ECO:0000256" key="1">
    <source>
        <dbReference type="ARBA" id="ARBA00004123"/>
    </source>
</evidence>
<organism evidence="9 10">
    <name type="scientific">Sugiyamaella lignohabitans</name>
    <dbReference type="NCBI Taxonomy" id="796027"/>
    <lineage>
        <taxon>Eukaryota</taxon>
        <taxon>Fungi</taxon>
        <taxon>Dikarya</taxon>
        <taxon>Ascomycota</taxon>
        <taxon>Saccharomycotina</taxon>
        <taxon>Dipodascomycetes</taxon>
        <taxon>Dipodascales</taxon>
        <taxon>Trichomonascaceae</taxon>
        <taxon>Sugiyamaella</taxon>
    </lineage>
</organism>
<evidence type="ECO:0000256" key="4">
    <source>
        <dbReference type="ARBA" id="ARBA00023242"/>
    </source>
</evidence>
<dbReference type="RefSeq" id="XP_018737692.1">
    <property type="nucleotide sequence ID" value="XM_018879813.1"/>
</dbReference>
<dbReference type="SMART" id="SM00389">
    <property type="entry name" value="HOX"/>
    <property type="match status" value="1"/>
</dbReference>
<evidence type="ECO:0000256" key="2">
    <source>
        <dbReference type="ARBA" id="ARBA00023125"/>
    </source>
</evidence>
<dbReference type="Pfam" id="PF00046">
    <property type="entry name" value="Homeodomain"/>
    <property type="match status" value="1"/>
</dbReference>
<keyword evidence="3 5" id="KW-0371">Homeobox</keyword>
<dbReference type="KEGG" id="slb:AWJ20_2840"/>
<evidence type="ECO:0000256" key="7">
    <source>
        <dbReference type="SAM" id="MobiDB-lite"/>
    </source>
</evidence>
<dbReference type="GeneID" id="30034796"/>
<keyword evidence="2 5" id="KW-0238">DNA-binding</keyword>
<accession>A0A167FF01</accession>
<dbReference type="Proteomes" id="UP000189580">
    <property type="component" value="Chromosome b"/>
</dbReference>
<dbReference type="InterPro" id="IPR051000">
    <property type="entry name" value="Homeobox_DNA-bind_prot"/>
</dbReference>
<evidence type="ECO:0000256" key="6">
    <source>
        <dbReference type="RuleBase" id="RU000682"/>
    </source>
</evidence>
<evidence type="ECO:0000256" key="5">
    <source>
        <dbReference type="PROSITE-ProRule" id="PRU00108"/>
    </source>
</evidence>
<dbReference type="EMBL" id="CP014503">
    <property type="protein sequence ID" value="ANB15215.1"/>
    <property type="molecule type" value="Genomic_DNA"/>
</dbReference>
<dbReference type="GO" id="GO:0000978">
    <property type="term" value="F:RNA polymerase II cis-regulatory region sequence-specific DNA binding"/>
    <property type="evidence" value="ECO:0007669"/>
    <property type="project" value="TreeGrafter"/>
</dbReference>
<name>A0A167FF01_9ASCO</name>
<reference evidence="9 10" key="1">
    <citation type="submission" date="2016-02" db="EMBL/GenBank/DDBJ databases">
        <title>Complete genome sequence and transcriptome regulation of the pentose utilising yeast Sugiyamaella lignohabitans.</title>
        <authorList>
            <person name="Bellasio M."/>
            <person name="Peymann A."/>
            <person name="Valli M."/>
            <person name="Sipitzky M."/>
            <person name="Graf A."/>
            <person name="Sauer M."/>
            <person name="Marx H."/>
            <person name="Mattanovich D."/>
        </authorList>
    </citation>
    <scope>NUCLEOTIDE SEQUENCE [LARGE SCALE GENOMIC DNA]</scope>
    <source>
        <strain evidence="9 10">CBS 10342</strain>
    </source>
</reference>
<gene>
    <name evidence="9" type="primary">YOX1</name>
    <name evidence="9" type="ORF">AWJ20_2840</name>
</gene>
<dbReference type="InterPro" id="IPR009057">
    <property type="entry name" value="Homeodomain-like_sf"/>
</dbReference>
<feature type="DNA-binding region" description="Homeobox" evidence="5">
    <location>
        <begin position="169"/>
        <end position="228"/>
    </location>
</feature>
<evidence type="ECO:0000313" key="9">
    <source>
        <dbReference type="EMBL" id="ANB15215.1"/>
    </source>
</evidence>
<protein>
    <submittedName>
        <fullName evidence="9">Yox1p</fullName>
    </submittedName>
</protein>
<dbReference type="OrthoDB" id="6159439at2759"/>
<dbReference type="InterPro" id="IPR001356">
    <property type="entry name" value="HD"/>
</dbReference>
<evidence type="ECO:0000259" key="8">
    <source>
        <dbReference type="PROSITE" id="PS50071"/>
    </source>
</evidence>
<feature type="compositionally biased region" description="Pro residues" evidence="7">
    <location>
        <begin position="291"/>
        <end position="301"/>
    </location>
</feature>
<dbReference type="InterPro" id="IPR017970">
    <property type="entry name" value="Homeobox_CS"/>
</dbReference>
<dbReference type="GO" id="GO:0005634">
    <property type="term" value="C:nucleus"/>
    <property type="evidence" value="ECO:0007669"/>
    <property type="project" value="UniProtKB-SubCell"/>
</dbReference>
<sequence length="317" mass="35671">MEVITDQGIQIQSQEPQRNMLKHDMVAIDRTLDNKNLASSLLTPPTSIATSPSKCDLLNEDNELSFQNHEAHHISDSNGVHHNNYPALLVTPQDTAYPEVSYNNGSIIEQPTDTLPFTGTKLCLSEFNLNQERRDTLLPVTMPNSGIQASQGPLTPPPPRCRLPFEERKPKKRKRTTAAQLAYLESHFDYCAKPPMWVRERISQSIGMTEKAVNIWYQNRRQACRRNPEKQLGSGEYPQSTSLDIGGISGIETLDANYLPMPPVLGPGRYNQTMPLQPWVQPNISNFPLQQPLPPPPPPQNPLSTNQTHAYYWPHPA</sequence>
<evidence type="ECO:0000313" key="10">
    <source>
        <dbReference type="Proteomes" id="UP000189580"/>
    </source>
</evidence>
<dbReference type="PANTHER" id="PTHR24324:SF5">
    <property type="entry name" value="HEMATOPOIETICALLY-EXPRESSED HOMEOBOX PROTEIN HHEX"/>
    <property type="match status" value="1"/>
</dbReference>
<dbReference type="PROSITE" id="PS50071">
    <property type="entry name" value="HOMEOBOX_2"/>
    <property type="match status" value="1"/>
</dbReference>
<feature type="region of interest" description="Disordered" evidence="7">
    <location>
        <begin position="285"/>
        <end position="307"/>
    </location>
</feature>
<dbReference type="CDD" id="cd00086">
    <property type="entry name" value="homeodomain"/>
    <property type="match status" value="1"/>
</dbReference>
<dbReference type="PANTHER" id="PTHR24324">
    <property type="entry name" value="HOMEOBOX PROTEIN HHEX"/>
    <property type="match status" value="1"/>
</dbReference>
<proteinExistence type="predicted"/>
<keyword evidence="4 5" id="KW-0539">Nucleus</keyword>
<dbReference type="PROSITE" id="PS00027">
    <property type="entry name" value="HOMEOBOX_1"/>
    <property type="match status" value="1"/>
</dbReference>
<dbReference type="SUPFAM" id="SSF46689">
    <property type="entry name" value="Homeodomain-like"/>
    <property type="match status" value="1"/>
</dbReference>
<comment type="subcellular location">
    <subcellularLocation>
        <location evidence="1 5 6">Nucleus</location>
    </subcellularLocation>
</comment>